<dbReference type="InterPro" id="IPR015813">
    <property type="entry name" value="Pyrv/PenolPyrv_kinase-like_dom"/>
</dbReference>
<keyword evidence="7" id="KW-0963">Cytoplasm</keyword>
<evidence type="ECO:0000256" key="3">
    <source>
        <dbReference type="ARBA" id="ARBA00011424"/>
    </source>
</evidence>
<keyword evidence="5 7" id="KW-0808">Transferase</keyword>
<proteinExistence type="inferred from homology"/>
<keyword evidence="4 7" id="KW-0566">Pantothenate biosynthesis</keyword>
<dbReference type="GO" id="GO:0000287">
    <property type="term" value="F:magnesium ion binding"/>
    <property type="evidence" value="ECO:0007669"/>
    <property type="project" value="TreeGrafter"/>
</dbReference>
<dbReference type="EC" id="2.1.2.11" evidence="7"/>
<protein>
    <recommendedName>
        <fullName evidence="7">3-methyl-2-oxobutanoate hydroxymethyltransferase</fullName>
        <ecNumber evidence="7">2.1.2.11</ecNumber>
    </recommendedName>
    <alternativeName>
        <fullName evidence="7">Ketopantoate hydroxymethyltransferase</fullName>
        <shortName evidence="7">KPHMT</shortName>
    </alternativeName>
</protein>
<feature type="active site" description="Proton acceptor" evidence="7 8">
    <location>
        <position position="182"/>
    </location>
</feature>
<feature type="binding site" evidence="7 9">
    <location>
        <position position="113"/>
    </location>
    <ligand>
        <name>3-methyl-2-oxobutanoate</name>
        <dbReference type="ChEBI" id="CHEBI:11851"/>
    </ligand>
</feature>
<dbReference type="AlphaFoldDB" id="A0A4P8L477"/>
<evidence type="ECO:0000256" key="4">
    <source>
        <dbReference type="ARBA" id="ARBA00022655"/>
    </source>
</evidence>
<comment type="pathway">
    <text evidence="1 7">Cofactor biosynthesis; (R)-pantothenate biosynthesis; (R)-pantoate from 3-methyl-2-oxobutanoate: step 1/2.</text>
</comment>
<dbReference type="Gene3D" id="3.20.20.60">
    <property type="entry name" value="Phosphoenolpyruvate-binding domains"/>
    <property type="match status" value="1"/>
</dbReference>
<dbReference type="Pfam" id="PF02548">
    <property type="entry name" value="Pantoate_transf"/>
    <property type="match status" value="1"/>
</dbReference>
<dbReference type="FunFam" id="3.20.20.60:FF:000003">
    <property type="entry name" value="3-methyl-2-oxobutanoate hydroxymethyltransferase"/>
    <property type="match status" value="1"/>
</dbReference>
<dbReference type="GO" id="GO:0032259">
    <property type="term" value="P:methylation"/>
    <property type="evidence" value="ECO:0007669"/>
    <property type="project" value="UniProtKB-KW"/>
</dbReference>
<comment type="similarity">
    <text evidence="2 7">Belongs to the PanB family.</text>
</comment>
<keyword evidence="11" id="KW-0489">Methyltransferase</keyword>
<dbReference type="UniPathway" id="UPA00028">
    <property type="reaction ID" value="UER00003"/>
</dbReference>
<evidence type="ECO:0000256" key="8">
    <source>
        <dbReference type="PIRSR" id="PIRSR000388-1"/>
    </source>
</evidence>
<name>A0A4P8L477_9BACT</name>
<evidence type="ECO:0000256" key="5">
    <source>
        <dbReference type="ARBA" id="ARBA00022679"/>
    </source>
</evidence>
<dbReference type="InterPro" id="IPR040442">
    <property type="entry name" value="Pyrv_kinase-like_dom_sf"/>
</dbReference>
<comment type="catalytic activity">
    <reaction evidence="7">
        <text>(6R)-5,10-methylene-5,6,7,8-tetrahydrofolate + 3-methyl-2-oxobutanoate + H2O = 2-dehydropantoate + (6S)-5,6,7,8-tetrahydrofolate</text>
        <dbReference type="Rhea" id="RHEA:11824"/>
        <dbReference type="ChEBI" id="CHEBI:11561"/>
        <dbReference type="ChEBI" id="CHEBI:11851"/>
        <dbReference type="ChEBI" id="CHEBI:15377"/>
        <dbReference type="ChEBI" id="CHEBI:15636"/>
        <dbReference type="ChEBI" id="CHEBI:57453"/>
        <dbReference type="EC" id="2.1.2.11"/>
    </reaction>
</comment>
<dbReference type="Proteomes" id="UP000298602">
    <property type="component" value="Chromosome"/>
</dbReference>
<evidence type="ECO:0000256" key="9">
    <source>
        <dbReference type="PIRSR" id="PIRSR000388-2"/>
    </source>
</evidence>
<comment type="subunit">
    <text evidence="3 7">Homodecamer; pentamer of dimers.</text>
</comment>
<accession>A0A4P8L477</accession>
<dbReference type="RefSeq" id="WP_137425070.1">
    <property type="nucleotide sequence ID" value="NZ_CP040098.1"/>
</dbReference>
<keyword evidence="12" id="KW-1185">Reference proteome</keyword>
<dbReference type="GO" id="GO:0003864">
    <property type="term" value="F:3-methyl-2-oxobutanoate hydroxymethyltransferase activity"/>
    <property type="evidence" value="ECO:0007669"/>
    <property type="project" value="UniProtKB-UniRule"/>
</dbReference>
<dbReference type="GO" id="GO:0008168">
    <property type="term" value="F:methyltransferase activity"/>
    <property type="evidence" value="ECO:0007669"/>
    <property type="project" value="UniProtKB-KW"/>
</dbReference>
<evidence type="ECO:0000313" key="12">
    <source>
        <dbReference type="Proteomes" id="UP000298602"/>
    </source>
</evidence>
<dbReference type="PIRSF" id="PIRSF000388">
    <property type="entry name" value="Pantoate_hydroxy_MeTrfase"/>
    <property type="match status" value="1"/>
</dbReference>
<comment type="cofactor">
    <cofactor evidence="7 10">
        <name>Mg(2+)</name>
        <dbReference type="ChEBI" id="CHEBI:18420"/>
    </cofactor>
    <text evidence="7 10">Binds 1 Mg(2+) ion per subunit.</text>
</comment>
<evidence type="ECO:0000256" key="10">
    <source>
        <dbReference type="PIRSR" id="PIRSR000388-3"/>
    </source>
</evidence>
<dbReference type="PANTHER" id="PTHR20881:SF0">
    <property type="entry name" value="3-METHYL-2-OXOBUTANOATE HYDROXYMETHYLTRANSFERASE"/>
    <property type="match status" value="1"/>
</dbReference>
<feature type="binding site" evidence="7 10">
    <location>
        <position position="115"/>
    </location>
    <ligand>
        <name>Mg(2+)</name>
        <dbReference type="ChEBI" id="CHEBI:18420"/>
    </ligand>
</feature>
<feature type="binding site" evidence="7 10">
    <location>
        <position position="44"/>
    </location>
    <ligand>
        <name>Mg(2+)</name>
        <dbReference type="ChEBI" id="CHEBI:18420"/>
    </ligand>
</feature>
<gene>
    <name evidence="7 11" type="primary">panB</name>
    <name evidence="11" type="ORF">FDQ92_11750</name>
</gene>
<feature type="binding site" evidence="7 9">
    <location>
        <position position="83"/>
    </location>
    <ligand>
        <name>3-methyl-2-oxobutanoate</name>
        <dbReference type="ChEBI" id="CHEBI:11851"/>
    </ligand>
</feature>
<dbReference type="SUPFAM" id="SSF51621">
    <property type="entry name" value="Phosphoenolpyruvate/pyruvate domain"/>
    <property type="match status" value="1"/>
</dbReference>
<dbReference type="OrthoDB" id="9781789at2"/>
<evidence type="ECO:0000313" key="11">
    <source>
        <dbReference type="EMBL" id="QCQ22787.1"/>
    </source>
</evidence>
<dbReference type="NCBIfam" id="TIGR00222">
    <property type="entry name" value="panB"/>
    <property type="match status" value="1"/>
</dbReference>
<dbReference type="HAMAP" id="MF_00156">
    <property type="entry name" value="PanB"/>
    <property type="match status" value="1"/>
</dbReference>
<dbReference type="GO" id="GO:0005737">
    <property type="term" value="C:cytoplasm"/>
    <property type="evidence" value="ECO:0007669"/>
    <property type="project" value="UniProtKB-SubCell"/>
</dbReference>
<keyword evidence="7 10" id="KW-0460">Magnesium</keyword>
<dbReference type="GO" id="GO:0015940">
    <property type="term" value="P:pantothenate biosynthetic process"/>
    <property type="evidence" value="ECO:0007669"/>
    <property type="project" value="UniProtKB-UniRule"/>
</dbReference>
<keyword evidence="7 10" id="KW-0479">Metal-binding</keyword>
<comment type="function">
    <text evidence="6 7">Catalyzes the reversible reaction in which hydroxymethyl group from 5,10-methylenetetrahydrofolate is transferred onto alpha-ketoisovalerate to form ketopantoate.</text>
</comment>
<reference evidence="11 12" key="1">
    <citation type="submission" date="2019-05" db="EMBL/GenBank/DDBJ databases">
        <title>The Complete Genome Sequence of the n-alkane-degrading Desulfoglaeba alkanexedens ALDC reveals multiple alkylsuccinate synthase gene clusters.</title>
        <authorList>
            <person name="Callaghan A.V."/>
            <person name="Davidova I.A."/>
            <person name="Duncan K.E."/>
            <person name="Morris B."/>
            <person name="McInerney M.J."/>
        </authorList>
    </citation>
    <scope>NUCLEOTIDE SEQUENCE [LARGE SCALE GENOMIC DNA]</scope>
    <source>
        <strain evidence="11 12">ALDC</strain>
    </source>
</reference>
<dbReference type="EMBL" id="CP040098">
    <property type="protein sequence ID" value="QCQ22787.1"/>
    <property type="molecule type" value="Genomic_DNA"/>
</dbReference>
<evidence type="ECO:0000256" key="7">
    <source>
        <dbReference type="HAMAP-Rule" id="MF_00156"/>
    </source>
</evidence>
<feature type="binding site" evidence="7 10">
    <location>
        <position position="83"/>
    </location>
    <ligand>
        <name>Mg(2+)</name>
        <dbReference type="ChEBI" id="CHEBI:18420"/>
    </ligand>
</feature>
<evidence type="ECO:0000256" key="2">
    <source>
        <dbReference type="ARBA" id="ARBA00008676"/>
    </source>
</evidence>
<feature type="binding site" evidence="7 9">
    <location>
        <begin position="44"/>
        <end position="45"/>
    </location>
    <ligand>
        <name>3-methyl-2-oxobutanoate</name>
        <dbReference type="ChEBI" id="CHEBI:11851"/>
    </ligand>
</feature>
<dbReference type="KEGG" id="dax:FDQ92_11750"/>
<comment type="subcellular location">
    <subcellularLocation>
        <location evidence="7">Cytoplasm</location>
    </subcellularLocation>
</comment>
<sequence length="272" mass="29235">MKRVTVPDVTAAKGRRKLTMLTAYDYPTALWVDRSGIDMILVGDSLAMVVLGHDDTLAVGMEEMLHHTKAVTRGAARALVIGDMPFLSYQVSVEQAVLNAGRFLKEGRAQAVKLEGGARVLPQVRAMVSAGIPVQGHLGLTPQSIAQFGGFKVQGKDAEAAQTLIEDAIALSEAGCFSLVLEAIPEAIAARITEAVPIPTIGIGAGPHCDGQVLVVHDVLGLFDRFVPRFVKQYETLGPRIVEALTRYREEVENGTFPGPEHSFHTNPIHNP</sequence>
<dbReference type="PANTHER" id="PTHR20881">
    <property type="entry name" value="3-METHYL-2-OXOBUTANOATE HYDROXYMETHYLTRANSFERASE"/>
    <property type="match status" value="1"/>
</dbReference>
<reference evidence="11 12" key="2">
    <citation type="submission" date="2019-05" db="EMBL/GenBank/DDBJ databases">
        <authorList>
            <person name="Suflita J.M."/>
            <person name="Marks C.R."/>
        </authorList>
    </citation>
    <scope>NUCLEOTIDE SEQUENCE [LARGE SCALE GENOMIC DNA]</scope>
    <source>
        <strain evidence="11 12">ALDC</strain>
    </source>
</reference>
<dbReference type="CDD" id="cd06557">
    <property type="entry name" value="KPHMT-like"/>
    <property type="match status" value="1"/>
</dbReference>
<dbReference type="InterPro" id="IPR003700">
    <property type="entry name" value="Pantoate_hydroxy_MeTrfase"/>
</dbReference>
<dbReference type="NCBIfam" id="NF001452">
    <property type="entry name" value="PRK00311.1"/>
    <property type="match status" value="1"/>
</dbReference>
<evidence type="ECO:0000256" key="1">
    <source>
        <dbReference type="ARBA" id="ARBA00005033"/>
    </source>
</evidence>
<evidence type="ECO:0000256" key="6">
    <source>
        <dbReference type="ARBA" id="ARBA00056497"/>
    </source>
</evidence>
<organism evidence="11 12">
    <name type="scientific">Desulfoglaeba alkanexedens ALDC</name>
    <dbReference type="NCBI Taxonomy" id="980445"/>
    <lineage>
        <taxon>Bacteria</taxon>
        <taxon>Pseudomonadati</taxon>
        <taxon>Thermodesulfobacteriota</taxon>
        <taxon>Syntrophobacteria</taxon>
        <taxon>Syntrophobacterales</taxon>
        <taxon>Syntrophobacteraceae</taxon>
        <taxon>Desulfoglaeba</taxon>
    </lineage>
</organism>